<dbReference type="Proteomes" id="UP001215598">
    <property type="component" value="Unassembled WGS sequence"/>
</dbReference>
<protein>
    <submittedName>
        <fullName evidence="6">Halogenase</fullName>
    </submittedName>
</protein>
<evidence type="ECO:0000256" key="2">
    <source>
        <dbReference type="ARBA" id="ARBA00023002"/>
    </source>
</evidence>
<dbReference type="InterPro" id="IPR006905">
    <property type="entry name" value="Flavin_halogenase"/>
</dbReference>
<proteinExistence type="inferred from homology"/>
<dbReference type="GO" id="GO:0004497">
    <property type="term" value="F:monooxygenase activity"/>
    <property type="evidence" value="ECO:0007669"/>
    <property type="project" value="UniProtKB-KW"/>
</dbReference>
<dbReference type="GO" id="GO:0044550">
    <property type="term" value="P:secondary metabolite biosynthetic process"/>
    <property type="evidence" value="ECO:0007669"/>
    <property type="project" value="UniProtKB-ARBA"/>
</dbReference>
<evidence type="ECO:0000256" key="1">
    <source>
        <dbReference type="ARBA" id="ARBA00005706"/>
    </source>
</evidence>
<dbReference type="PANTHER" id="PTHR43747">
    <property type="entry name" value="FAD-BINDING PROTEIN"/>
    <property type="match status" value="1"/>
</dbReference>
<dbReference type="InterPro" id="IPR036188">
    <property type="entry name" value="FAD/NAD-bd_sf"/>
</dbReference>
<evidence type="ECO:0000256" key="5">
    <source>
        <dbReference type="SAM" id="MobiDB-lite"/>
    </source>
</evidence>
<name>A0AAD7JK96_9AGAR</name>
<dbReference type="SUPFAM" id="SSF51905">
    <property type="entry name" value="FAD/NAD(P)-binding domain"/>
    <property type="match status" value="1"/>
</dbReference>
<evidence type="ECO:0000256" key="3">
    <source>
        <dbReference type="ARBA" id="ARBA00023033"/>
    </source>
</evidence>
<sequence length="511" mass="56353">MASVHKPRREIPDSHRIRYNPTDSKQLPFMAPPAYSDILVIGGGPAGAYSAAVLSREGFNVALIEKEHFPRYHIGESMLPSIRPFYNFIDAEEKLVKHGFAIKVGAAAKLNQRQAEGYTNFLERGENGFSWNVLRSELDELLLRHAQESGTDVHEGFSVTGIQFDPENDKKPVAAEWKSETGETGVTKFKYLVDGSGRTGIMSTKYLKNRKFNPAFKNTAFWGYWSGVGMYMPGTIRENAPFFEALSDESGWAWFIPLHNGTVSVGVVMNEEVSRIKKSKYSGPDAGVEHYKTQLALAPGVVDLIGGGKLTTEVKTAADYSYSADAYAGPNFRIAGDAGAFIDPFFSSGVHLAYGAATSAATTIAASIRGHCTEEEAVKFHTASVRAAYSRFVVVVLMVYRQLHSQDLPVLAEMDDKNFDVCLNDMLIPIILGGADTDHQMSQEAMTETLAYCERALGPDTENKDWRINARAAIEEITGWRGYFEVQKKNESGLAVVQERGKLGLRRVNAM</sequence>
<dbReference type="InterPro" id="IPR050816">
    <property type="entry name" value="Flavin-dep_Halogenase_NPB"/>
</dbReference>
<evidence type="ECO:0000256" key="4">
    <source>
        <dbReference type="ARBA" id="ARBA00049364"/>
    </source>
</evidence>
<evidence type="ECO:0000313" key="6">
    <source>
        <dbReference type="EMBL" id="KAJ7764286.1"/>
    </source>
</evidence>
<organism evidence="6 7">
    <name type="scientific">Mycena metata</name>
    <dbReference type="NCBI Taxonomy" id="1033252"/>
    <lineage>
        <taxon>Eukaryota</taxon>
        <taxon>Fungi</taxon>
        <taxon>Dikarya</taxon>
        <taxon>Basidiomycota</taxon>
        <taxon>Agaricomycotina</taxon>
        <taxon>Agaricomycetes</taxon>
        <taxon>Agaricomycetidae</taxon>
        <taxon>Agaricales</taxon>
        <taxon>Marasmiineae</taxon>
        <taxon>Mycenaceae</taxon>
        <taxon>Mycena</taxon>
    </lineage>
</organism>
<feature type="region of interest" description="Disordered" evidence="5">
    <location>
        <begin position="1"/>
        <end position="23"/>
    </location>
</feature>
<gene>
    <name evidence="6" type="ORF">B0H16DRAFT_442963</name>
</gene>
<comment type="similarity">
    <text evidence="1">Belongs to the flavin-dependent halogenase family.</text>
</comment>
<dbReference type="PANTHER" id="PTHR43747:SF5">
    <property type="entry name" value="FAD-BINDING DOMAIN-CONTAINING PROTEIN"/>
    <property type="match status" value="1"/>
</dbReference>
<reference evidence="6" key="1">
    <citation type="submission" date="2023-03" db="EMBL/GenBank/DDBJ databases">
        <title>Massive genome expansion in bonnet fungi (Mycena s.s.) driven by repeated elements and novel gene families across ecological guilds.</title>
        <authorList>
            <consortium name="Lawrence Berkeley National Laboratory"/>
            <person name="Harder C.B."/>
            <person name="Miyauchi S."/>
            <person name="Viragh M."/>
            <person name="Kuo A."/>
            <person name="Thoen E."/>
            <person name="Andreopoulos B."/>
            <person name="Lu D."/>
            <person name="Skrede I."/>
            <person name="Drula E."/>
            <person name="Henrissat B."/>
            <person name="Morin E."/>
            <person name="Kohler A."/>
            <person name="Barry K."/>
            <person name="LaButti K."/>
            <person name="Morin E."/>
            <person name="Salamov A."/>
            <person name="Lipzen A."/>
            <person name="Mereny Z."/>
            <person name="Hegedus B."/>
            <person name="Baldrian P."/>
            <person name="Stursova M."/>
            <person name="Weitz H."/>
            <person name="Taylor A."/>
            <person name="Grigoriev I.V."/>
            <person name="Nagy L.G."/>
            <person name="Martin F."/>
            <person name="Kauserud H."/>
        </authorList>
    </citation>
    <scope>NUCLEOTIDE SEQUENCE</scope>
    <source>
        <strain evidence="6">CBHHK182m</strain>
    </source>
</reference>
<dbReference type="AlphaFoldDB" id="A0AAD7JK96"/>
<dbReference type="GO" id="GO:0140907">
    <property type="term" value="F:flavin-dependent halogenase activity"/>
    <property type="evidence" value="ECO:0007669"/>
    <property type="project" value="UniProtKB-ARBA"/>
</dbReference>
<comment type="catalytic activity">
    <reaction evidence="4">
        <text>melleolide F + FADH2 + chloride + O2 = 6'-chloromelleolide F + FAD + 2 H2O + H(+)</text>
        <dbReference type="Rhea" id="RHEA:67160"/>
        <dbReference type="ChEBI" id="CHEBI:15377"/>
        <dbReference type="ChEBI" id="CHEBI:15378"/>
        <dbReference type="ChEBI" id="CHEBI:15379"/>
        <dbReference type="ChEBI" id="CHEBI:17996"/>
        <dbReference type="ChEBI" id="CHEBI:57692"/>
        <dbReference type="ChEBI" id="CHEBI:58307"/>
        <dbReference type="ChEBI" id="CHEBI:167712"/>
        <dbReference type="ChEBI" id="CHEBI:167713"/>
    </reaction>
    <physiologicalReaction direction="left-to-right" evidence="4">
        <dbReference type="Rhea" id="RHEA:67161"/>
    </physiologicalReaction>
</comment>
<keyword evidence="7" id="KW-1185">Reference proteome</keyword>
<keyword evidence="2" id="KW-0560">Oxidoreductase</keyword>
<keyword evidence="3" id="KW-0503">Monooxygenase</keyword>
<evidence type="ECO:0000313" key="7">
    <source>
        <dbReference type="Proteomes" id="UP001215598"/>
    </source>
</evidence>
<dbReference type="Gene3D" id="3.50.50.60">
    <property type="entry name" value="FAD/NAD(P)-binding domain"/>
    <property type="match status" value="1"/>
</dbReference>
<dbReference type="Pfam" id="PF04820">
    <property type="entry name" value="Trp_halogenase"/>
    <property type="match status" value="2"/>
</dbReference>
<accession>A0AAD7JK96</accession>
<dbReference type="EMBL" id="JARKIB010000028">
    <property type="protein sequence ID" value="KAJ7764286.1"/>
    <property type="molecule type" value="Genomic_DNA"/>
</dbReference>
<comment type="caution">
    <text evidence="6">The sequence shown here is derived from an EMBL/GenBank/DDBJ whole genome shotgun (WGS) entry which is preliminary data.</text>
</comment>